<evidence type="ECO:0000313" key="3">
    <source>
        <dbReference type="Proteomes" id="UP000266841"/>
    </source>
</evidence>
<evidence type="ECO:0000313" key="2">
    <source>
        <dbReference type="EMBL" id="EJK49582.1"/>
    </source>
</evidence>
<gene>
    <name evidence="2" type="ORF">THAOC_31527</name>
</gene>
<organism evidence="2 3">
    <name type="scientific">Thalassiosira oceanica</name>
    <name type="common">Marine diatom</name>
    <dbReference type="NCBI Taxonomy" id="159749"/>
    <lineage>
        <taxon>Eukaryota</taxon>
        <taxon>Sar</taxon>
        <taxon>Stramenopiles</taxon>
        <taxon>Ochrophyta</taxon>
        <taxon>Bacillariophyta</taxon>
        <taxon>Coscinodiscophyceae</taxon>
        <taxon>Thalassiosirophycidae</taxon>
        <taxon>Thalassiosirales</taxon>
        <taxon>Thalassiosiraceae</taxon>
        <taxon>Thalassiosira</taxon>
    </lineage>
</organism>
<feature type="region of interest" description="Disordered" evidence="1">
    <location>
        <begin position="1"/>
        <end position="30"/>
    </location>
</feature>
<dbReference type="AlphaFoldDB" id="K0RSC8"/>
<evidence type="ECO:0000256" key="1">
    <source>
        <dbReference type="SAM" id="MobiDB-lite"/>
    </source>
</evidence>
<comment type="caution">
    <text evidence="2">The sequence shown here is derived from an EMBL/GenBank/DDBJ whole genome shotgun (WGS) entry which is preliminary data.</text>
</comment>
<keyword evidence="3" id="KW-1185">Reference proteome</keyword>
<feature type="compositionally biased region" description="Gly residues" evidence="1">
    <location>
        <begin position="1"/>
        <end position="26"/>
    </location>
</feature>
<sequence length="160" mass="16820">MGSVGGQGGGGGSQGGGGGGQGGGSRSGPMTGKGVALNTHFCEAKFGGAYSKMLETKMLGREDPNKIISCQYIKKHAGGILPPLPTSKERDPKNKQTQMCPSYHILKQCNNTCGRAYDHVPYDHNGTHYTGLKKWSDKCIVTQGEMDTMLAANGGKITLE</sequence>
<protein>
    <submittedName>
        <fullName evidence="2">Uncharacterized protein</fullName>
    </submittedName>
</protein>
<proteinExistence type="predicted"/>
<dbReference type="Proteomes" id="UP000266841">
    <property type="component" value="Unassembled WGS sequence"/>
</dbReference>
<accession>K0RSC8</accession>
<name>K0RSC8_THAOC</name>
<dbReference type="EMBL" id="AGNL01044641">
    <property type="protein sequence ID" value="EJK49582.1"/>
    <property type="molecule type" value="Genomic_DNA"/>
</dbReference>
<reference evidence="2 3" key="1">
    <citation type="journal article" date="2012" name="Genome Biol.">
        <title>Genome and low-iron response of an oceanic diatom adapted to chronic iron limitation.</title>
        <authorList>
            <person name="Lommer M."/>
            <person name="Specht M."/>
            <person name="Roy A.S."/>
            <person name="Kraemer L."/>
            <person name="Andreson R."/>
            <person name="Gutowska M.A."/>
            <person name="Wolf J."/>
            <person name="Bergner S.V."/>
            <person name="Schilhabel M.B."/>
            <person name="Klostermeier U.C."/>
            <person name="Beiko R.G."/>
            <person name="Rosenstiel P."/>
            <person name="Hippler M."/>
            <person name="Laroche J."/>
        </authorList>
    </citation>
    <scope>NUCLEOTIDE SEQUENCE [LARGE SCALE GENOMIC DNA]</scope>
    <source>
        <strain evidence="2 3">CCMP1005</strain>
    </source>
</reference>